<dbReference type="Proteomes" id="UP000247150">
    <property type="component" value="Unassembled WGS sequence"/>
</dbReference>
<keyword evidence="1" id="KW-0812">Transmembrane</keyword>
<dbReference type="EMBL" id="QGTW01000005">
    <property type="protein sequence ID" value="PWW28891.1"/>
    <property type="molecule type" value="Genomic_DNA"/>
</dbReference>
<evidence type="ECO:0000313" key="2">
    <source>
        <dbReference type="EMBL" id="PWW28891.1"/>
    </source>
</evidence>
<keyword evidence="1" id="KW-0472">Membrane</keyword>
<dbReference type="RefSeq" id="WP_258309409.1">
    <property type="nucleotide sequence ID" value="NZ_QGTW01000005.1"/>
</dbReference>
<feature type="transmembrane region" description="Helical" evidence="1">
    <location>
        <begin position="24"/>
        <end position="42"/>
    </location>
</feature>
<sequence length="85" mass="9588">MVANVQTSQNVEIVPKKEVSLRKLLNIIGIFIFGGLALTNVTNPLPSNDLPKEFLLFITGNAIIYFFLVCIYFIGDYGERCFMQL</sequence>
<evidence type="ECO:0000313" key="3">
    <source>
        <dbReference type="Proteomes" id="UP000247150"/>
    </source>
</evidence>
<gene>
    <name evidence="2" type="ORF">DFO73_105128</name>
</gene>
<protein>
    <submittedName>
        <fullName evidence="2">Uncharacterized protein</fullName>
    </submittedName>
</protein>
<dbReference type="AlphaFoldDB" id="A0A2V2ZZM7"/>
<comment type="caution">
    <text evidence="2">The sequence shown here is derived from an EMBL/GenBank/DDBJ whole genome shotgun (WGS) entry which is preliminary data.</text>
</comment>
<accession>A0A2V2ZZM7</accession>
<proteinExistence type="predicted"/>
<name>A0A2V2ZZM7_9BACI</name>
<feature type="transmembrane region" description="Helical" evidence="1">
    <location>
        <begin position="54"/>
        <end position="75"/>
    </location>
</feature>
<organism evidence="2 3">
    <name type="scientific">Cytobacillus oceanisediminis</name>
    <dbReference type="NCBI Taxonomy" id="665099"/>
    <lineage>
        <taxon>Bacteria</taxon>
        <taxon>Bacillati</taxon>
        <taxon>Bacillota</taxon>
        <taxon>Bacilli</taxon>
        <taxon>Bacillales</taxon>
        <taxon>Bacillaceae</taxon>
        <taxon>Cytobacillus</taxon>
    </lineage>
</organism>
<keyword evidence="1" id="KW-1133">Transmembrane helix</keyword>
<reference evidence="2 3" key="1">
    <citation type="submission" date="2018-05" db="EMBL/GenBank/DDBJ databases">
        <title>Freshwater and sediment microbial communities from various areas in North America, analyzing microbe dynamics in response to fracking.</title>
        <authorList>
            <person name="Lamendella R."/>
        </authorList>
    </citation>
    <scope>NUCLEOTIDE SEQUENCE [LARGE SCALE GENOMIC DNA]</scope>
    <source>
        <strain evidence="2 3">15_TX</strain>
    </source>
</reference>
<evidence type="ECO:0000256" key="1">
    <source>
        <dbReference type="SAM" id="Phobius"/>
    </source>
</evidence>